<dbReference type="PANTHER" id="PTHR46105">
    <property type="entry name" value="AGAP004733-PA"/>
    <property type="match status" value="1"/>
</dbReference>
<keyword evidence="6" id="KW-0805">Transcription regulation</keyword>
<evidence type="ECO:0000256" key="9">
    <source>
        <dbReference type="ARBA" id="ARBA00023242"/>
    </source>
</evidence>
<keyword evidence="4" id="KW-0863">Zinc-finger</keyword>
<dbReference type="STRING" id="46731.A0A3M6V5N7"/>
<evidence type="ECO:0000256" key="4">
    <source>
        <dbReference type="ARBA" id="ARBA00022771"/>
    </source>
</evidence>
<organism evidence="11 12">
    <name type="scientific">Pocillopora damicornis</name>
    <name type="common">Cauliflower coral</name>
    <name type="synonym">Millepora damicornis</name>
    <dbReference type="NCBI Taxonomy" id="46731"/>
    <lineage>
        <taxon>Eukaryota</taxon>
        <taxon>Metazoa</taxon>
        <taxon>Cnidaria</taxon>
        <taxon>Anthozoa</taxon>
        <taxon>Hexacorallia</taxon>
        <taxon>Scleractinia</taxon>
        <taxon>Astrocoeniina</taxon>
        <taxon>Pocilloporidae</taxon>
        <taxon>Pocillopora</taxon>
    </lineage>
</organism>
<keyword evidence="7" id="KW-0238">DNA-binding</keyword>
<evidence type="ECO:0000259" key="10">
    <source>
        <dbReference type="PROSITE" id="PS50097"/>
    </source>
</evidence>
<evidence type="ECO:0000256" key="7">
    <source>
        <dbReference type="ARBA" id="ARBA00023125"/>
    </source>
</evidence>
<dbReference type="InterPro" id="IPR011333">
    <property type="entry name" value="SKP1/BTB/POZ_sf"/>
</dbReference>
<accession>A0A3M6V5N7</accession>
<evidence type="ECO:0000256" key="1">
    <source>
        <dbReference type="ARBA" id="ARBA00004123"/>
    </source>
</evidence>
<proteinExistence type="predicted"/>
<keyword evidence="8" id="KW-0804">Transcription</keyword>
<protein>
    <recommendedName>
        <fullName evidence="10">BTB domain-containing protein</fullName>
    </recommendedName>
</protein>
<dbReference type="Gene3D" id="3.30.710.10">
    <property type="entry name" value="Potassium Channel Kv1.1, Chain A"/>
    <property type="match status" value="1"/>
</dbReference>
<name>A0A3M6V5N7_POCDA</name>
<dbReference type="EMBL" id="RCHS01000074">
    <property type="protein sequence ID" value="RMX61190.1"/>
    <property type="molecule type" value="Genomic_DNA"/>
</dbReference>
<dbReference type="InterPro" id="IPR050457">
    <property type="entry name" value="ZnFinger_BTB_dom_contain"/>
</dbReference>
<evidence type="ECO:0000256" key="2">
    <source>
        <dbReference type="ARBA" id="ARBA00022723"/>
    </source>
</evidence>
<dbReference type="GO" id="GO:0005634">
    <property type="term" value="C:nucleus"/>
    <property type="evidence" value="ECO:0007669"/>
    <property type="project" value="UniProtKB-SubCell"/>
</dbReference>
<dbReference type="Proteomes" id="UP000275408">
    <property type="component" value="Unassembled WGS sequence"/>
</dbReference>
<evidence type="ECO:0000256" key="3">
    <source>
        <dbReference type="ARBA" id="ARBA00022737"/>
    </source>
</evidence>
<comment type="caution">
    <text evidence="11">The sequence shown here is derived from an EMBL/GenBank/DDBJ whole genome shotgun (WGS) entry which is preliminary data.</text>
</comment>
<dbReference type="AlphaFoldDB" id="A0A3M6V5N7"/>
<comment type="subcellular location">
    <subcellularLocation>
        <location evidence="1">Nucleus</location>
    </subcellularLocation>
</comment>
<dbReference type="SUPFAM" id="SSF54695">
    <property type="entry name" value="POZ domain"/>
    <property type="match status" value="1"/>
</dbReference>
<dbReference type="PROSITE" id="PS50097">
    <property type="entry name" value="BTB"/>
    <property type="match status" value="1"/>
</dbReference>
<dbReference type="PANTHER" id="PTHR46105:SF5">
    <property type="entry name" value="ZINC FINGER AND BTB DOMAIN-CONTAINING PROTEIN 44 ISOFORM X1"/>
    <property type="match status" value="1"/>
</dbReference>
<keyword evidence="5" id="KW-0862">Zinc</keyword>
<reference evidence="11 12" key="1">
    <citation type="journal article" date="2018" name="Sci. Rep.">
        <title>Comparative analysis of the Pocillopora damicornis genome highlights role of immune system in coral evolution.</title>
        <authorList>
            <person name="Cunning R."/>
            <person name="Bay R.A."/>
            <person name="Gillette P."/>
            <person name="Baker A.C."/>
            <person name="Traylor-Knowles N."/>
        </authorList>
    </citation>
    <scope>NUCLEOTIDE SEQUENCE [LARGE SCALE GENOMIC DNA]</scope>
    <source>
        <strain evidence="11">RSMAS</strain>
        <tissue evidence="11">Whole animal</tissue>
    </source>
</reference>
<sequence length="105" mass="12045">MAENASKEPLNTAKSPYCWDMMRLLDNARKEGELTDVTMRVEGQTFPAHRCVLAASSQFFHGLFTNDMKEKSASIARIGVSYKWKWGLYSHQVLKFISNFRGNHD</sequence>
<evidence type="ECO:0000256" key="6">
    <source>
        <dbReference type="ARBA" id="ARBA00023015"/>
    </source>
</evidence>
<keyword evidence="9" id="KW-0539">Nucleus</keyword>
<keyword evidence="3" id="KW-0677">Repeat</keyword>
<evidence type="ECO:0000313" key="11">
    <source>
        <dbReference type="EMBL" id="RMX61190.1"/>
    </source>
</evidence>
<gene>
    <name evidence="11" type="ORF">pdam_00005674</name>
</gene>
<keyword evidence="12" id="KW-1185">Reference proteome</keyword>
<keyword evidence="2" id="KW-0479">Metal-binding</keyword>
<evidence type="ECO:0000256" key="8">
    <source>
        <dbReference type="ARBA" id="ARBA00023163"/>
    </source>
</evidence>
<evidence type="ECO:0000313" key="12">
    <source>
        <dbReference type="Proteomes" id="UP000275408"/>
    </source>
</evidence>
<dbReference type="InterPro" id="IPR000210">
    <property type="entry name" value="BTB/POZ_dom"/>
</dbReference>
<dbReference type="Pfam" id="PF00651">
    <property type="entry name" value="BTB"/>
    <property type="match status" value="1"/>
</dbReference>
<feature type="domain" description="BTB" evidence="10">
    <location>
        <begin position="35"/>
        <end position="105"/>
    </location>
</feature>
<dbReference type="GO" id="GO:0000981">
    <property type="term" value="F:DNA-binding transcription factor activity, RNA polymerase II-specific"/>
    <property type="evidence" value="ECO:0007669"/>
    <property type="project" value="TreeGrafter"/>
</dbReference>
<dbReference type="GO" id="GO:0008270">
    <property type="term" value="F:zinc ion binding"/>
    <property type="evidence" value="ECO:0007669"/>
    <property type="project" value="UniProtKB-KW"/>
</dbReference>
<dbReference type="GO" id="GO:0000978">
    <property type="term" value="F:RNA polymerase II cis-regulatory region sequence-specific DNA binding"/>
    <property type="evidence" value="ECO:0007669"/>
    <property type="project" value="TreeGrafter"/>
</dbReference>
<evidence type="ECO:0000256" key="5">
    <source>
        <dbReference type="ARBA" id="ARBA00022833"/>
    </source>
</evidence>